<evidence type="ECO:0000313" key="1">
    <source>
        <dbReference type="EMBL" id="KKN66043.1"/>
    </source>
</evidence>
<dbReference type="EMBL" id="LAZR01000511">
    <property type="protein sequence ID" value="KKN66043.1"/>
    <property type="molecule type" value="Genomic_DNA"/>
</dbReference>
<comment type="caution">
    <text evidence="1">The sequence shown here is derived from an EMBL/GenBank/DDBJ whole genome shotgun (WGS) entry which is preliminary data.</text>
</comment>
<reference evidence="1" key="1">
    <citation type="journal article" date="2015" name="Nature">
        <title>Complex archaea that bridge the gap between prokaryotes and eukaryotes.</title>
        <authorList>
            <person name="Spang A."/>
            <person name="Saw J.H."/>
            <person name="Jorgensen S.L."/>
            <person name="Zaremba-Niedzwiedzka K."/>
            <person name="Martijn J."/>
            <person name="Lind A.E."/>
            <person name="van Eijk R."/>
            <person name="Schleper C."/>
            <person name="Guy L."/>
            <person name="Ettema T.J."/>
        </authorList>
    </citation>
    <scope>NUCLEOTIDE SEQUENCE</scope>
</reference>
<name>A0A0F9VJM6_9ZZZZ</name>
<proteinExistence type="predicted"/>
<organism evidence="1">
    <name type="scientific">marine sediment metagenome</name>
    <dbReference type="NCBI Taxonomy" id="412755"/>
    <lineage>
        <taxon>unclassified sequences</taxon>
        <taxon>metagenomes</taxon>
        <taxon>ecological metagenomes</taxon>
    </lineage>
</organism>
<sequence length="50" mass="6170">MNYKIFGWRITFCCEIEEWGIPFSFDYFNVAGWKEVSFSFLCFRIEIRKD</sequence>
<dbReference type="AlphaFoldDB" id="A0A0F9VJM6"/>
<gene>
    <name evidence="1" type="ORF">LCGC14_0475210</name>
</gene>
<protein>
    <submittedName>
        <fullName evidence="1">Uncharacterized protein</fullName>
    </submittedName>
</protein>
<accession>A0A0F9VJM6</accession>